<reference evidence="2 3" key="1">
    <citation type="journal article" date="2024" name="Science">
        <title>Giant polyketide synthase enzymes in the biosynthesis of giant marine polyether toxins.</title>
        <authorList>
            <person name="Fallon T.R."/>
            <person name="Shende V.V."/>
            <person name="Wierzbicki I.H."/>
            <person name="Pendleton A.L."/>
            <person name="Watervoot N.F."/>
            <person name="Auber R.P."/>
            <person name="Gonzalez D.J."/>
            <person name="Wisecaver J.H."/>
            <person name="Moore B.S."/>
        </authorList>
    </citation>
    <scope>NUCLEOTIDE SEQUENCE [LARGE SCALE GENOMIC DNA]</scope>
    <source>
        <strain evidence="2 3">12B1</strain>
    </source>
</reference>
<proteinExistence type="predicted"/>
<feature type="region of interest" description="Disordered" evidence="1">
    <location>
        <begin position="192"/>
        <end position="255"/>
    </location>
</feature>
<comment type="caution">
    <text evidence="2">The sequence shown here is derived from an EMBL/GenBank/DDBJ whole genome shotgun (WGS) entry which is preliminary data.</text>
</comment>
<feature type="compositionally biased region" description="Basic residues" evidence="1">
    <location>
        <begin position="195"/>
        <end position="206"/>
    </location>
</feature>
<dbReference type="AlphaFoldDB" id="A0AB34JLU8"/>
<protein>
    <recommendedName>
        <fullName evidence="4">H15 domain-containing protein</fullName>
    </recommendedName>
</protein>
<feature type="compositionally biased region" description="Low complexity" evidence="1">
    <location>
        <begin position="224"/>
        <end position="255"/>
    </location>
</feature>
<organism evidence="2 3">
    <name type="scientific">Prymnesium parvum</name>
    <name type="common">Toxic golden alga</name>
    <dbReference type="NCBI Taxonomy" id="97485"/>
    <lineage>
        <taxon>Eukaryota</taxon>
        <taxon>Haptista</taxon>
        <taxon>Haptophyta</taxon>
        <taxon>Prymnesiophyceae</taxon>
        <taxon>Prymnesiales</taxon>
        <taxon>Prymnesiaceae</taxon>
        <taxon>Prymnesium</taxon>
    </lineage>
</organism>
<keyword evidence="3" id="KW-1185">Reference proteome</keyword>
<dbReference type="Proteomes" id="UP001515480">
    <property type="component" value="Unassembled WGS sequence"/>
</dbReference>
<evidence type="ECO:0000313" key="3">
    <source>
        <dbReference type="Proteomes" id="UP001515480"/>
    </source>
</evidence>
<sequence>MPLSLPRAVGIGRGLRALAGASHLPTPPRAVIQLHVRSKFAVGRRPVEHMGVLQAEVRSDAEAAKIAAASALEDGFTPRATFSRWARRERLHAALSLAASGEEFRLPPAKIVDVPGPCGAVMNTLRRTGPVTTRELWDSLSERYPGVVATKNHLKLRILQDALKNKLMKVRMNGSQFKKYWTFRKPKQIRPGSVLKRKSSRRRRRASPAVRDIGACAPVRKKPTSSLPSGGEGSSGPPTDGAATGASTSEAAPHK</sequence>
<name>A0AB34JLU8_PRYPA</name>
<accession>A0AB34JLU8</accession>
<dbReference type="EMBL" id="JBGBPQ010000006">
    <property type="protein sequence ID" value="KAL1522470.1"/>
    <property type="molecule type" value="Genomic_DNA"/>
</dbReference>
<evidence type="ECO:0008006" key="4">
    <source>
        <dbReference type="Google" id="ProtNLM"/>
    </source>
</evidence>
<gene>
    <name evidence="2" type="ORF">AB1Y20_017458</name>
</gene>
<evidence type="ECO:0000256" key="1">
    <source>
        <dbReference type="SAM" id="MobiDB-lite"/>
    </source>
</evidence>
<evidence type="ECO:0000313" key="2">
    <source>
        <dbReference type="EMBL" id="KAL1522470.1"/>
    </source>
</evidence>